<dbReference type="InterPro" id="IPR036412">
    <property type="entry name" value="HAD-like_sf"/>
</dbReference>
<dbReference type="Gene3D" id="3.40.50.1000">
    <property type="entry name" value="HAD superfamily/HAD-like"/>
    <property type="match status" value="1"/>
</dbReference>
<dbReference type="Proteomes" id="UP000001522">
    <property type="component" value="Chromosome"/>
</dbReference>
<dbReference type="PIRSF" id="PIRSF019271">
    <property type="entry name" value="Acid_Ptase_C"/>
    <property type="match status" value="1"/>
</dbReference>
<dbReference type="InterPro" id="IPR005519">
    <property type="entry name" value="Acid_phosphat_B-like"/>
</dbReference>
<proteinExistence type="predicted"/>
<keyword evidence="1" id="KW-0732">Signal</keyword>
<dbReference type="EMBL" id="FN555004">
    <property type="protein sequence ID" value="CBG39767.1"/>
    <property type="molecule type" value="Genomic_DNA"/>
</dbReference>
<protein>
    <submittedName>
        <fullName evidence="2">Putative acid phosphatase</fullName>
    </submittedName>
</protein>
<dbReference type="KEGG" id="hms:HMU05060"/>
<gene>
    <name evidence="2" type="ordered locus">HMU05060</name>
</gene>
<dbReference type="HOGENOM" id="CLU_052352_0_1_7"/>
<dbReference type="InterPro" id="IPR023214">
    <property type="entry name" value="HAD_sf"/>
</dbReference>
<dbReference type="PANTHER" id="PTHR31284">
    <property type="entry name" value="ACID PHOSPHATASE-LIKE PROTEIN"/>
    <property type="match status" value="1"/>
</dbReference>
<keyword evidence="3" id="KW-1185">Reference proteome</keyword>
<dbReference type="Pfam" id="PF03767">
    <property type="entry name" value="Acid_phosphat_B"/>
    <property type="match status" value="1"/>
</dbReference>
<organism evidence="2 3">
    <name type="scientific">Helicobacter mustelae (strain ATCC 43772 / CCUG 25715 / CIP 103759 / LMG 18044 / NCTC 12198 / R85-136P)</name>
    <name type="common">Campylobacter mustelae</name>
    <dbReference type="NCBI Taxonomy" id="679897"/>
    <lineage>
        <taxon>Bacteria</taxon>
        <taxon>Pseudomonadati</taxon>
        <taxon>Campylobacterota</taxon>
        <taxon>Epsilonproteobacteria</taxon>
        <taxon>Campylobacterales</taxon>
        <taxon>Helicobacteraceae</taxon>
        <taxon>Helicobacter</taxon>
    </lineage>
</organism>
<dbReference type="GO" id="GO:0009279">
    <property type="term" value="C:cell outer membrane"/>
    <property type="evidence" value="ECO:0007669"/>
    <property type="project" value="InterPro"/>
</dbReference>
<dbReference type="SFLD" id="SFLDG01125">
    <property type="entry name" value="C1.1:_Acid_Phosphatase_Like"/>
    <property type="match status" value="1"/>
</dbReference>
<dbReference type="NCBIfam" id="TIGR01533">
    <property type="entry name" value="lipo_e_P4"/>
    <property type="match status" value="1"/>
</dbReference>
<reference evidence="2 3" key="1">
    <citation type="journal article" date="2010" name="BMC Genomics">
        <title>Comparative genomics and proteomics of Helicobacter mustelae, an ulcerogenic and carcinogenic gastric pathogen.</title>
        <authorList>
            <person name="O'Toole P.W."/>
            <person name="Snelling W.J."/>
            <person name="Canchaya C."/>
            <person name="Forde B.M."/>
            <person name="Hardie K.R."/>
            <person name="Josenhans C."/>
            <person name="Graham R.L.J."/>
            <person name="McMullan G."/>
            <person name="Parkhill J."/>
            <person name="Belda E."/>
            <person name="Bentley S.D."/>
        </authorList>
    </citation>
    <scope>NUCLEOTIDE SEQUENCE [LARGE SCALE GENOMIC DNA]</scope>
    <source>
        <strain evidence="3">ATCC 43772 / LMG 18044 / NCTC 12198 / 12198</strain>
    </source>
</reference>
<evidence type="ECO:0000313" key="2">
    <source>
        <dbReference type="EMBL" id="CBG39767.1"/>
    </source>
</evidence>
<accession>D3UGZ5</accession>
<dbReference type="InterPro" id="IPR006423">
    <property type="entry name" value="Lipo_e_P4"/>
</dbReference>
<sequence length="258" mass="29758">MNAKNYEGEAMKKVKFVLFAFMMLGLLNAKECVSPLSRSIKYHQNSAEIKALQLQAYQAAKMALFTNLKNLKKFKSSDDKKPAIILDLDETVLDTSDYAAYLAKNCLEYTEQTWDAYEKDHTSVLIPGALDFLQYASSKGVKIFYISNRAKKNKAYLLKTLKNLHLPQVSQESVLLKSNNTKQERRLLVAENYEIILQVGDTLHDFDAIFADEKDSQKQQQKVFLNAEKFGREWIILPNSLYGTWEGDQILRTWKHRK</sequence>
<name>D3UGZ5_HELM1</name>
<evidence type="ECO:0000256" key="1">
    <source>
        <dbReference type="ARBA" id="ARBA00022729"/>
    </source>
</evidence>
<dbReference type="eggNOG" id="COG2503">
    <property type="taxonomic scope" value="Bacteria"/>
</dbReference>
<dbReference type="PANTHER" id="PTHR31284:SF10">
    <property type="entry name" value="ACID PHOSPHATASE-LIKE PROTEIN"/>
    <property type="match status" value="1"/>
</dbReference>
<dbReference type="SFLD" id="SFLDS00003">
    <property type="entry name" value="Haloacid_Dehalogenase"/>
    <property type="match status" value="1"/>
</dbReference>
<dbReference type="SUPFAM" id="SSF56784">
    <property type="entry name" value="HAD-like"/>
    <property type="match status" value="1"/>
</dbReference>
<dbReference type="AlphaFoldDB" id="D3UGZ5"/>
<evidence type="ECO:0000313" key="3">
    <source>
        <dbReference type="Proteomes" id="UP000001522"/>
    </source>
</evidence>